<organism evidence="1 2">
    <name type="scientific">Pyricularia oryzae (strain 70-15 / ATCC MYA-4617 / FGSC 8958)</name>
    <name type="common">Rice blast fungus</name>
    <name type="synonym">Magnaporthe oryzae</name>
    <dbReference type="NCBI Taxonomy" id="242507"/>
    <lineage>
        <taxon>Eukaryota</taxon>
        <taxon>Fungi</taxon>
        <taxon>Dikarya</taxon>
        <taxon>Ascomycota</taxon>
        <taxon>Pezizomycotina</taxon>
        <taxon>Sordariomycetes</taxon>
        <taxon>Sordariomycetidae</taxon>
        <taxon>Magnaporthales</taxon>
        <taxon>Pyriculariaceae</taxon>
        <taxon>Pyricularia</taxon>
    </lineage>
</organism>
<dbReference type="HOGENOM" id="CLU_1845501_0_0_1"/>
<sequence>MVEAFRGCPYTQPHVSQLNQAPDGSLAVSLGTHASLLSSSMMQYPAERLFQCVVGNERQPAAMPPRRSCHQRWYQRDEYVHRGSRVAKVTVASPVCFVQSRPPMKQYSQDRIKSWARCTMTIPAVSMLGEKVTPMVSGP</sequence>
<dbReference type="GeneID" id="12986010"/>
<dbReference type="InParanoid" id="G4NFG7"/>
<name>G4NFG7_PYRO7</name>
<dbReference type="EMBL" id="CM001236">
    <property type="protein sequence ID" value="EHA47195.1"/>
    <property type="molecule type" value="Genomic_DNA"/>
</dbReference>
<reference key="2">
    <citation type="submission" date="2011-05" db="EMBL/GenBank/DDBJ databases">
        <title>The Genome Sequence of Magnaporthe oryzae 70-15.</title>
        <authorList>
            <consortium name="The Broad Institute Genome Sequencing Platform"/>
            <person name="Ma L.-J."/>
            <person name="Dead R."/>
            <person name="Young S.K."/>
            <person name="Zeng Q."/>
            <person name="Gargeya S."/>
            <person name="Fitzgerald M."/>
            <person name="Haas B."/>
            <person name="Abouelleil A."/>
            <person name="Alvarado L."/>
            <person name="Arachchi H.M."/>
            <person name="Berlin A."/>
            <person name="Brown A."/>
            <person name="Chapman S.B."/>
            <person name="Chen Z."/>
            <person name="Dunbar C."/>
            <person name="Freedman E."/>
            <person name="Gearin G."/>
            <person name="Gellesch M."/>
            <person name="Goldberg J."/>
            <person name="Griggs A."/>
            <person name="Gujja S."/>
            <person name="Heiman D."/>
            <person name="Howarth C."/>
            <person name="Larson L."/>
            <person name="Lui A."/>
            <person name="MacDonald P.J.P."/>
            <person name="Mehta T."/>
            <person name="Montmayeur A."/>
            <person name="Murphy C."/>
            <person name="Neiman D."/>
            <person name="Pearson M."/>
            <person name="Priest M."/>
            <person name="Roberts A."/>
            <person name="Saif S."/>
            <person name="Shea T."/>
            <person name="Shenoy N."/>
            <person name="Sisk P."/>
            <person name="Stolte C."/>
            <person name="Sykes S."/>
            <person name="Yandava C."/>
            <person name="Wortman J."/>
            <person name="Nusbaum C."/>
            <person name="Birren B."/>
        </authorList>
    </citation>
    <scope>NUCLEOTIDE SEQUENCE</scope>
    <source>
        <strain>70-15</strain>
    </source>
</reference>
<accession>G4NFG7</accession>
<keyword evidence="2" id="KW-1185">Reference proteome</keyword>
<protein>
    <submittedName>
        <fullName evidence="1">Uncharacterized protein</fullName>
    </submittedName>
</protein>
<dbReference type="KEGG" id="mgr:MGG_17665"/>
<dbReference type="AlphaFoldDB" id="G4NFG7"/>
<proteinExistence type="predicted"/>
<gene>
    <name evidence="1" type="ORF">MGG_17665</name>
</gene>
<reference evidence="1 2" key="1">
    <citation type="journal article" date="2005" name="Nature">
        <title>The genome sequence of the rice blast fungus Magnaporthe grisea.</title>
        <authorList>
            <person name="Dean R.A."/>
            <person name="Talbot N.J."/>
            <person name="Ebbole D.J."/>
            <person name="Farman M.L."/>
            <person name="Mitchell T.K."/>
            <person name="Orbach M.J."/>
            <person name="Thon M."/>
            <person name="Kulkarni R."/>
            <person name="Xu J.R."/>
            <person name="Pan H."/>
            <person name="Read N.D."/>
            <person name="Lee Y.H."/>
            <person name="Carbone I."/>
            <person name="Brown D."/>
            <person name="Oh Y.Y."/>
            <person name="Donofrio N."/>
            <person name="Jeong J.S."/>
            <person name="Soanes D.M."/>
            <person name="Djonovic S."/>
            <person name="Kolomiets E."/>
            <person name="Rehmeyer C."/>
            <person name="Li W."/>
            <person name="Harding M."/>
            <person name="Kim S."/>
            <person name="Lebrun M.H."/>
            <person name="Bohnert H."/>
            <person name="Coughlan S."/>
            <person name="Butler J."/>
            <person name="Calvo S."/>
            <person name="Ma L.J."/>
            <person name="Nicol R."/>
            <person name="Purcell S."/>
            <person name="Nusbaum C."/>
            <person name="Galagan J.E."/>
            <person name="Birren B.W."/>
        </authorList>
    </citation>
    <scope>NUCLEOTIDE SEQUENCE [LARGE SCALE GENOMIC DNA]</scope>
    <source>
        <strain evidence="2">70-15 / ATCC MYA-4617 / FGSC 8958</strain>
    </source>
</reference>
<evidence type="ECO:0000313" key="1">
    <source>
        <dbReference type="EMBL" id="EHA47195.1"/>
    </source>
</evidence>
<evidence type="ECO:0000313" key="2">
    <source>
        <dbReference type="Proteomes" id="UP000009058"/>
    </source>
</evidence>
<dbReference type="VEuPathDB" id="FungiDB:MGG_17665"/>
<dbReference type="Proteomes" id="UP000009058">
    <property type="component" value="Chromosome 6"/>
</dbReference>
<dbReference type="RefSeq" id="XP_003719562.1">
    <property type="nucleotide sequence ID" value="XM_003719514.1"/>
</dbReference>